<feature type="compositionally biased region" description="Low complexity" evidence="2">
    <location>
        <begin position="18"/>
        <end position="34"/>
    </location>
</feature>
<feature type="region of interest" description="Disordered" evidence="2">
    <location>
        <begin position="1"/>
        <end position="34"/>
    </location>
</feature>
<dbReference type="InterPro" id="IPR050921">
    <property type="entry name" value="T4SS_GSP_E_ATPase"/>
</dbReference>
<feature type="compositionally biased region" description="Acidic residues" evidence="2">
    <location>
        <begin position="1"/>
        <end position="10"/>
    </location>
</feature>
<evidence type="ECO:0000259" key="3">
    <source>
        <dbReference type="Pfam" id="PF00437"/>
    </source>
</evidence>
<sequence>MAIDDADAGDTEPSGTPGVEVADEGAATEAGGATVGEYTWEDYKREFFYDDEGNAPEGETFDEDGALPYEGDTRAVLGEGSAVADLVAGIREYNTVRVNPDLDEDAFFSDADGVPTVVSRYDLEKAVPHEKKSHFREVDRYWVNEPYAFVIIFHSEKENEKKYYLVEPYLTPIERDLKDFLSGKLKTAIKYSSDDVVVEGSDDARAGVIERETRNLLDRYDLYETGSEPAQAGGDGGDGGLMAQLKEGLGMAEESDDERLPQPLRGLSVRPEPALLAEDGDTLSEYQIEKLLYLLKRNFIGFERIDGIKHDINVEDISCDGYNSPAFVYHSDYEQIITNVYHDETELDDFVVKMAQRSGKGISKRQPQVDATLPDGSRAQLTLGREVSDHGTNYTIRQFKDVPFTPVDLINWNTFSLDEMAFLWLCIENNKSLIFAGGTASGKTTSLNAVSLFIPSKAKIVSIEDTREVELPQRNWIASVTRPSFSDDDKGDVDEFDLLEAALRQRPEYIVMGEIRGEEGRTLFQVMSTGHTTLTTFHADSVGEVIKRFTTEPINVSKTMFTALDLVSIQTQTRVQGRKVRRNKSLTEINHYDPENDEINVQDVYQWQAETDEYLKMGQSNTVEQIMFDRGWSYEELDRQLETRKIVLAYLIQHGLNTYTQVAASLQAFMNDEETILTLVANGRLERSLEDLREMESVQIDIDPEKEAMVPRPDAGEEMLAETGETLEAAEPLLEEYRGEHSEGVASALLDGLDADTGFDFGSIAGALGTDGGRPQGDES</sequence>
<dbReference type="RefSeq" id="WP_276234240.1">
    <property type="nucleotide sequence ID" value="NZ_CP119802.1"/>
</dbReference>
<evidence type="ECO:0000259" key="4">
    <source>
        <dbReference type="Pfam" id="PF23990"/>
    </source>
</evidence>
<dbReference type="InterPro" id="IPR056570">
    <property type="entry name" value="PilB3-like_N"/>
</dbReference>
<evidence type="ECO:0000256" key="1">
    <source>
        <dbReference type="ARBA" id="ARBA00006611"/>
    </source>
</evidence>
<dbReference type="CDD" id="cd01130">
    <property type="entry name" value="VirB11-like_ATPase"/>
    <property type="match status" value="1"/>
</dbReference>
<dbReference type="PANTHER" id="PTHR30486:SF6">
    <property type="entry name" value="TYPE IV PILUS RETRACTATION ATPASE PILT"/>
    <property type="match status" value="1"/>
</dbReference>
<dbReference type="Gene3D" id="3.30.450.380">
    <property type="match status" value="1"/>
</dbReference>
<proteinExistence type="inferred from homology"/>
<dbReference type="SUPFAM" id="SSF52540">
    <property type="entry name" value="P-loop containing nucleoside triphosphate hydrolases"/>
    <property type="match status" value="1"/>
</dbReference>
<evidence type="ECO:0000313" key="6">
    <source>
        <dbReference type="Proteomes" id="UP001596398"/>
    </source>
</evidence>
<organism evidence="5 6">
    <name type="scientific">Halosegnis marinus</name>
    <dbReference type="NCBI Taxonomy" id="3034023"/>
    <lineage>
        <taxon>Archaea</taxon>
        <taxon>Methanobacteriati</taxon>
        <taxon>Methanobacteriota</taxon>
        <taxon>Stenosarchaea group</taxon>
        <taxon>Halobacteria</taxon>
        <taxon>Halobacteriales</taxon>
        <taxon>Natronomonadaceae</taxon>
        <taxon>Halosegnis</taxon>
    </lineage>
</organism>
<dbReference type="InterPro" id="IPR027417">
    <property type="entry name" value="P-loop_NTPase"/>
</dbReference>
<dbReference type="InterPro" id="IPR001482">
    <property type="entry name" value="T2SS/T4SS_dom"/>
</dbReference>
<protein>
    <submittedName>
        <fullName evidence="5">Type II/IV secretion system ATPase subunit</fullName>
    </submittedName>
</protein>
<dbReference type="Proteomes" id="UP001596398">
    <property type="component" value="Unassembled WGS sequence"/>
</dbReference>
<evidence type="ECO:0000313" key="5">
    <source>
        <dbReference type="EMBL" id="MFC7236088.1"/>
    </source>
</evidence>
<dbReference type="Pfam" id="PF23990">
    <property type="entry name" value="PilB3_N"/>
    <property type="match status" value="1"/>
</dbReference>
<comment type="similarity">
    <text evidence="1">Belongs to the GSP E family.</text>
</comment>
<gene>
    <name evidence="5" type="ORF">ACFQJ4_12250</name>
</gene>
<reference evidence="5 6" key="1">
    <citation type="journal article" date="2019" name="Int. J. Syst. Evol. Microbiol.">
        <title>The Global Catalogue of Microorganisms (GCM) 10K type strain sequencing project: providing services to taxonomists for standard genome sequencing and annotation.</title>
        <authorList>
            <consortium name="The Broad Institute Genomics Platform"/>
            <consortium name="The Broad Institute Genome Sequencing Center for Infectious Disease"/>
            <person name="Wu L."/>
            <person name="Ma J."/>
        </authorList>
    </citation>
    <scope>NUCLEOTIDE SEQUENCE [LARGE SCALE GENOMIC DNA]</scope>
    <source>
        <strain evidence="5 6">DT85</strain>
    </source>
</reference>
<name>A0ABD5ZRN7_9EURY</name>
<dbReference type="PANTHER" id="PTHR30486">
    <property type="entry name" value="TWITCHING MOTILITY PROTEIN PILT"/>
    <property type="match status" value="1"/>
</dbReference>
<comment type="caution">
    <text evidence="5">The sequence shown here is derived from an EMBL/GenBank/DDBJ whole genome shotgun (WGS) entry which is preliminary data.</text>
</comment>
<dbReference type="EMBL" id="JBHTAP010000001">
    <property type="protein sequence ID" value="MFC7236088.1"/>
    <property type="molecule type" value="Genomic_DNA"/>
</dbReference>
<keyword evidence="6" id="KW-1185">Reference proteome</keyword>
<evidence type="ECO:0000256" key="2">
    <source>
        <dbReference type="SAM" id="MobiDB-lite"/>
    </source>
</evidence>
<dbReference type="AlphaFoldDB" id="A0ABD5ZRN7"/>
<dbReference type="GeneID" id="79267794"/>
<feature type="domain" description="PilB3-like N-terminal" evidence="4">
    <location>
        <begin position="129"/>
        <end position="168"/>
    </location>
</feature>
<feature type="domain" description="Bacterial type II secretion system protein E" evidence="3">
    <location>
        <begin position="362"/>
        <end position="581"/>
    </location>
</feature>
<dbReference type="Gene3D" id="3.40.50.300">
    <property type="entry name" value="P-loop containing nucleotide triphosphate hydrolases"/>
    <property type="match status" value="1"/>
</dbReference>
<accession>A0ABD5ZRN7</accession>
<dbReference type="Pfam" id="PF00437">
    <property type="entry name" value="T2SSE"/>
    <property type="match status" value="1"/>
</dbReference>